<comment type="pathway">
    <text evidence="3 10">Protein modification; protein ubiquitination.</text>
</comment>
<dbReference type="Gramene" id="HORVU.MOREX.r3.5HG0430240.1">
    <property type="protein sequence ID" value="HORVU.MOREX.r3.5HG0430240.1.CDS1"/>
    <property type="gene ID" value="HORVU.MOREX.r3.5HG0430240"/>
</dbReference>
<evidence type="ECO:0000256" key="3">
    <source>
        <dbReference type="ARBA" id="ARBA00004906"/>
    </source>
</evidence>
<gene>
    <name evidence="11" type="primary">LOC123395872</name>
</gene>
<dbReference type="GO" id="GO:0036503">
    <property type="term" value="P:ERAD pathway"/>
    <property type="evidence" value="ECO:0000318"/>
    <property type="project" value="GO_Central"/>
</dbReference>
<dbReference type="PROSITE" id="PS50089">
    <property type="entry name" value="ZF_RING_2"/>
    <property type="match status" value="1"/>
</dbReference>
<dbReference type="EC" id="2.3.2.27" evidence="10"/>
<dbReference type="PROSITE" id="PS00518">
    <property type="entry name" value="ZF_RING_1"/>
    <property type="match status" value="1"/>
</dbReference>
<dbReference type="Proteomes" id="UP000011116">
    <property type="component" value="Chromosome 5H"/>
</dbReference>
<comment type="function">
    <text evidence="10">E3 ubiquitin-protein ligase.</text>
</comment>
<evidence type="ECO:0000313" key="11">
    <source>
        <dbReference type="EnsemblPlants" id="HORVU.MOREX.r3.5HG0430240.1.CDS1"/>
    </source>
</evidence>
<dbReference type="InterPro" id="IPR017907">
    <property type="entry name" value="Znf_RING_CS"/>
</dbReference>
<reference evidence="11" key="3">
    <citation type="submission" date="2022-01" db="UniProtKB">
        <authorList>
            <consortium name="EnsemblPlants"/>
        </authorList>
    </citation>
    <scope>IDENTIFICATION</scope>
    <source>
        <strain evidence="11">subsp. vulgare</strain>
    </source>
</reference>
<evidence type="ECO:0000256" key="10">
    <source>
        <dbReference type="RuleBase" id="RU369090"/>
    </source>
</evidence>
<dbReference type="SUPFAM" id="SSF57850">
    <property type="entry name" value="RING/U-box"/>
    <property type="match status" value="1"/>
</dbReference>
<evidence type="ECO:0000256" key="2">
    <source>
        <dbReference type="ARBA" id="ARBA00004308"/>
    </source>
</evidence>
<keyword evidence="10" id="KW-1133">Transmembrane helix</keyword>
<dbReference type="GO" id="GO:0005789">
    <property type="term" value="C:endoplasmic reticulum membrane"/>
    <property type="evidence" value="ECO:0007669"/>
    <property type="project" value="UniProtKB-SubCell"/>
</dbReference>
<dbReference type="OMA" id="PQLRICC"/>
<sequence>MTELTKVKEKWRQQADKLQRCVFNDGVVGAPDGATTAPCWDCSICLETASEPVVTLCGHLYCWPCIFRWLTTSSSKSRASSSSACCPVCKAAVSEDHLVPLYGRARAATVSPAEGRVWQVQRRPPATEPNAERLEGRDSDDGGSFYYYYDNVGISNGLDCYNAERLLGGIALAVLIPWAARGGGRPPPPSLYRDGEGWRMARQQRRVARRLRQIWVFLAMLAFLSFLLV</sequence>
<keyword evidence="7 10" id="KW-0833">Ubl conjugation pathway</keyword>
<keyword evidence="6 10" id="KW-0863">Zinc-finger</keyword>
<reference evidence="12" key="1">
    <citation type="journal article" date="2012" name="Nature">
        <title>A physical, genetic and functional sequence assembly of the barley genome.</title>
        <authorList>
            <consortium name="The International Barley Genome Sequencing Consortium"/>
            <person name="Mayer K.F."/>
            <person name="Waugh R."/>
            <person name="Brown J.W."/>
            <person name="Schulman A."/>
            <person name="Langridge P."/>
            <person name="Platzer M."/>
            <person name="Fincher G.B."/>
            <person name="Muehlbauer G.J."/>
            <person name="Sato K."/>
            <person name="Close T.J."/>
            <person name="Wise R.P."/>
            <person name="Stein N."/>
        </authorList>
    </citation>
    <scope>NUCLEOTIDE SEQUENCE [LARGE SCALE GENOMIC DNA]</scope>
    <source>
        <strain evidence="12">cv. Morex</strain>
    </source>
</reference>
<dbReference type="RefSeq" id="XP_044946838.1">
    <property type="nucleotide sequence ID" value="XM_045090903.1"/>
</dbReference>
<evidence type="ECO:0000256" key="4">
    <source>
        <dbReference type="ARBA" id="ARBA00022679"/>
    </source>
</evidence>
<evidence type="ECO:0000256" key="9">
    <source>
        <dbReference type="ARBA" id="ARBA00023136"/>
    </source>
</evidence>
<keyword evidence="10" id="KW-0256">Endoplasmic reticulum</keyword>
<dbReference type="GO" id="GO:0016567">
    <property type="term" value="P:protein ubiquitination"/>
    <property type="evidence" value="ECO:0007669"/>
    <property type="project" value="UniProtKB-UniPathway"/>
</dbReference>
<dbReference type="InParanoid" id="A0A287QCK8"/>
<dbReference type="UniPathway" id="UPA00143"/>
<comment type="subcellular location">
    <subcellularLocation>
        <location evidence="2">Endomembrane system</location>
    </subcellularLocation>
    <subcellularLocation>
        <location evidence="10">Endoplasmic reticulum membrane</location>
        <topology evidence="10">Single-pass type IV membrane protein</topology>
    </subcellularLocation>
</comment>
<dbReference type="GO" id="GO:0061630">
    <property type="term" value="F:ubiquitin protein ligase activity"/>
    <property type="evidence" value="ECO:0000318"/>
    <property type="project" value="GO_Central"/>
</dbReference>
<dbReference type="InterPro" id="IPR001841">
    <property type="entry name" value="Znf_RING"/>
</dbReference>
<dbReference type="InterPro" id="IPR013083">
    <property type="entry name" value="Znf_RING/FYVE/PHD"/>
</dbReference>
<evidence type="ECO:0000256" key="7">
    <source>
        <dbReference type="ARBA" id="ARBA00022786"/>
    </source>
</evidence>
<dbReference type="Gene3D" id="3.30.40.10">
    <property type="entry name" value="Zinc/RING finger domain, C3HC4 (zinc finger)"/>
    <property type="match status" value="1"/>
</dbReference>
<dbReference type="EnsemblPlants" id="HORVU.MOREX.r3.5HG0430240.1">
    <property type="protein sequence ID" value="HORVU.MOREX.r3.5HG0430240.1.CDS1"/>
    <property type="gene ID" value="HORVU.MOREX.r3.5HG0430240"/>
</dbReference>
<dbReference type="SMART" id="SM00184">
    <property type="entry name" value="RING"/>
    <property type="match status" value="1"/>
</dbReference>
<dbReference type="GO" id="GO:0008270">
    <property type="term" value="F:zinc ion binding"/>
    <property type="evidence" value="ECO:0007669"/>
    <property type="project" value="UniProtKB-KW"/>
</dbReference>
<name>A0A287QCK8_HORVV</name>
<evidence type="ECO:0000256" key="8">
    <source>
        <dbReference type="ARBA" id="ARBA00022833"/>
    </source>
</evidence>
<dbReference type="Gramene" id="HORVU.MOREX.r2.5HG0357560.1">
    <property type="protein sequence ID" value="HORVU.MOREX.r2.5HG0357560.1.CDS.1"/>
    <property type="gene ID" value="HORVU.MOREX.r2.5HG0357560"/>
</dbReference>
<dbReference type="GeneID" id="123395872"/>
<comment type="domain">
    <text evidence="10">The RING-type zinc finger domain is responsible for E3 ligase activity.</text>
</comment>
<proteinExistence type="predicted"/>
<evidence type="ECO:0000256" key="6">
    <source>
        <dbReference type="ARBA" id="ARBA00022771"/>
    </source>
</evidence>
<keyword evidence="5 10" id="KW-0479">Metal-binding</keyword>
<keyword evidence="12" id="KW-1185">Reference proteome</keyword>
<dbReference type="PANTHER" id="PTHR12313">
    <property type="entry name" value="E3 UBIQUITIN-PROTEIN LIGASE RNF5-RELATED"/>
    <property type="match status" value="1"/>
</dbReference>
<dbReference type="GO" id="GO:0044390">
    <property type="term" value="F:ubiquitin-like protein conjugating enzyme binding"/>
    <property type="evidence" value="ECO:0000318"/>
    <property type="project" value="GO_Central"/>
</dbReference>
<keyword evidence="8 10" id="KW-0862">Zinc</keyword>
<dbReference type="InterPro" id="IPR045103">
    <property type="entry name" value="RNF5/RNF185-like"/>
</dbReference>
<dbReference type="OrthoDB" id="654937at2759"/>
<reference evidence="11" key="2">
    <citation type="submission" date="2020-10" db="EMBL/GenBank/DDBJ databases">
        <authorList>
            <person name="Scholz U."/>
            <person name="Mascher M."/>
            <person name="Fiebig A."/>
        </authorList>
    </citation>
    <scope>NUCLEOTIDE SEQUENCE [LARGE SCALE GENOMIC DNA]</scope>
    <source>
        <strain evidence="11">cv. Morex</strain>
    </source>
</reference>
<keyword evidence="9 10" id="KW-0472">Membrane</keyword>
<organism evidence="11 12">
    <name type="scientific">Hordeum vulgare subsp. vulgare</name>
    <name type="common">Domesticated barley</name>
    <dbReference type="NCBI Taxonomy" id="112509"/>
    <lineage>
        <taxon>Eukaryota</taxon>
        <taxon>Viridiplantae</taxon>
        <taxon>Streptophyta</taxon>
        <taxon>Embryophyta</taxon>
        <taxon>Tracheophyta</taxon>
        <taxon>Spermatophyta</taxon>
        <taxon>Magnoliopsida</taxon>
        <taxon>Liliopsida</taxon>
        <taxon>Poales</taxon>
        <taxon>Poaceae</taxon>
        <taxon>BOP clade</taxon>
        <taxon>Pooideae</taxon>
        <taxon>Triticodae</taxon>
        <taxon>Triticeae</taxon>
        <taxon>Hordeinae</taxon>
        <taxon>Hordeum</taxon>
    </lineage>
</organism>
<accession>A0A287QCK8</accession>
<keyword evidence="4 10" id="KW-0808">Transferase</keyword>
<feature type="transmembrane region" description="Helical" evidence="10">
    <location>
        <begin position="211"/>
        <end position="228"/>
    </location>
</feature>
<dbReference type="InterPro" id="IPR027370">
    <property type="entry name" value="Znf-RING_euk"/>
</dbReference>
<dbReference type="STRING" id="112509.A0A287QCK8"/>
<evidence type="ECO:0000313" key="12">
    <source>
        <dbReference type="Proteomes" id="UP000011116"/>
    </source>
</evidence>
<dbReference type="SMR" id="A0A287QCK8"/>
<evidence type="ECO:0000256" key="1">
    <source>
        <dbReference type="ARBA" id="ARBA00000900"/>
    </source>
</evidence>
<evidence type="ECO:0000256" key="5">
    <source>
        <dbReference type="ARBA" id="ARBA00022723"/>
    </source>
</evidence>
<dbReference type="AlphaFoldDB" id="A0A287QCK8"/>
<protein>
    <recommendedName>
        <fullName evidence="10">E3 ubiquitin-protein ligase RMA</fullName>
        <ecNumber evidence="10">2.3.2.27</ecNumber>
    </recommendedName>
    <alternativeName>
        <fullName evidence="10">Protein RING membrane-anchor</fullName>
    </alternativeName>
    <alternativeName>
        <fullName evidence="10">RING-type E3 ubiquitin transferase RMA</fullName>
    </alternativeName>
</protein>
<comment type="catalytic activity">
    <reaction evidence="1 10">
        <text>S-ubiquitinyl-[E2 ubiquitin-conjugating enzyme]-L-cysteine + [acceptor protein]-L-lysine = [E2 ubiquitin-conjugating enzyme]-L-cysteine + N(6)-ubiquitinyl-[acceptor protein]-L-lysine.</text>
        <dbReference type="EC" id="2.3.2.27"/>
    </reaction>
</comment>
<dbReference type="Pfam" id="PF13445">
    <property type="entry name" value="zf-RING_UBOX"/>
    <property type="match status" value="1"/>
</dbReference>
<dbReference type="GO" id="GO:0006511">
    <property type="term" value="P:ubiquitin-dependent protein catabolic process"/>
    <property type="evidence" value="ECO:0000318"/>
    <property type="project" value="GO_Central"/>
</dbReference>
<dbReference type="KEGG" id="hvg:123395872"/>
<keyword evidence="10" id="KW-0812">Transmembrane</keyword>